<dbReference type="AlphaFoldDB" id="A0A223HVI4"/>
<dbReference type="PANTHER" id="PTHR43405">
    <property type="entry name" value="GLYCOSYL HYDROLASE DIGH"/>
    <property type="match status" value="1"/>
</dbReference>
<dbReference type="Pfam" id="PF16373">
    <property type="entry name" value="DUF4985"/>
    <property type="match status" value="1"/>
</dbReference>
<evidence type="ECO:0000313" key="2">
    <source>
        <dbReference type="EMBL" id="AST56513.1"/>
    </source>
</evidence>
<reference evidence="2 3" key="1">
    <citation type="submission" date="2016-08" db="EMBL/GenBank/DDBJ databases">
        <title>A novel genetic cassette of butanologenic Thermoanaerobacterium thermosaccharolyticum that directly convert cellulose to butanol.</title>
        <authorList>
            <person name="Li T."/>
            <person name="He J."/>
        </authorList>
    </citation>
    <scope>NUCLEOTIDE SEQUENCE [LARGE SCALE GENOMIC DNA]</scope>
    <source>
        <strain evidence="2 3">TG57</strain>
    </source>
</reference>
<proteinExistence type="predicted"/>
<accession>A0A223HVI4</accession>
<dbReference type="SUPFAM" id="SSF51445">
    <property type="entry name" value="(Trans)glycosidases"/>
    <property type="match status" value="1"/>
</dbReference>
<sequence length="406" mass="47353">MIKNYYLWMEIHANKNRILNSKYFEDVLDKCVQSGISSIILSVKDTSGFCIYNSKIVPHYSYFDPDFEKNKDYLDLYINMAHSKNLKIYAAVDVFSEGNKENKNILSKAYEKPEWQTYMYGIDPNGNASIRPITDSDEMLTFDSIDDFADIFVNPVREDVQQYETNVIKEIATNYNIDGIVLDRVRFVGLAADFSDYTKDKFERFIGEKVYNWPEDIYKLKISDSGEKQIIYGDLFGNWITFRASVIKKFIVGIREIIKKLDKKVELIDYAGSWYPIYYQVGANWASEKYIPEDYPWVGKEYSKTGYAEYLDKLMSGFYYPDVTIDEAIKNGKPAYWYSVEGSGIMASKVTMNVVPIIGSLFVKQYEGNPENFKKAIDMCFKKSQGCMLFDLSYIEDYNWWRLLID</sequence>
<evidence type="ECO:0000313" key="3">
    <source>
        <dbReference type="Proteomes" id="UP000214975"/>
    </source>
</evidence>
<dbReference type="Gene3D" id="3.20.20.80">
    <property type="entry name" value="Glycosidases"/>
    <property type="match status" value="1"/>
</dbReference>
<dbReference type="InterPro" id="IPR052177">
    <property type="entry name" value="Divisome_Glycosyl_Hydrolase"/>
</dbReference>
<dbReference type="InterPro" id="IPR032280">
    <property type="entry name" value="DUF4985"/>
</dbReference>
<feature type="domain" description="DUF4985" evidence="1">
    <location>
        <begin position="293"/>
        <end position="404"/>
    </location>
</feature>
<gene>
    <name evidence="2" type="ORF">Thert_00292</name>
</gene>
<name>A0A223HVI4_THETR</name>
<evidence type="ECO:0000259" key="1">
    <source>
        <dbReference type="Pfam" id="PF16373"/>
    </source>
</evidence>
<dbReference type="PANTHER" id="PTHR43405:SF1">
    <property type="entry name" value="GLYCOSYL HYDROLASE DIGH"/>
    <property type="match status" value="1"/>
</dbReference>
<protein>
    <submittedName>
        <fullName evidence="2">S-layer protein</fullName>
    </submittedName>
</protein>
<dbReference type="Proteomes" id="UP000214975">
    <property type="component" value="Chromosome"/>
</dbReference>
<dbReference type="RefSeq" id="WP_094396747.1">
    <property type="nucleotide sequence ID" value="NZ_CP016893.1"/>
</dbReference>
<dbReference type="InterPro" id="IPR017853">
    <property type="entry name" value="GH"/>
</dbReference>
<dbReference type="EMBL" id="CP016893">
    <property type="protein sequence ID" value="AST56513.1"/>
    <property type="molecule type" value="Genomic_DNA"/>
</dbReference>
<organism evidence="2 3">
    <name type="scientific">Thermoanaerobacterium thermosaccharolyticum</name>
    <name type="common">Clostridium thermosaccharolyticum</name>
    <dbReference type="NCBI Taxonomy" id="1517"/>
    <lineage>
        <taxon>Bacteria</taxon>
        <taxon>Bacillati</taxon>
        <taxon>Bacillota</taxon>
        <taxon>Clostridia</taxon>
        <taxon>Thermoanaerobacterales</taxon>
        <taxon>Thermoanaerobacteraceae</taxon>
        <taxon>Thermoanaerobacterium</taxon>
    </lineage>
</organism>